<reference evidence="2" key="1">
    <citation type="submission" date="2017-02" db="UniProtKB">
        <authorList>
            <consortium name="WormBaseParasite"/>
        </authorList>
    </citation>
    <scope>IDENTIFICATION</scope>
</reference>
<proteinExistence type="predicted"/>
<organism evidence="1 2">
    <name type="scientific">Ascaris lumbricoides</name>
    <name type="common">Giant roundworm</name>
    <dbReference type="NCBI Taxonomy" id="6252"/>
    <lineage>
        <taxon>Eukaryota</taxon>
        <taxon>Metazoa</taxon>
        <taxon>Ecdysozoa</taxon>
        <taxon>Nematoda</taxon>
        <taxon>Chromadorea</taxon>
        <taxon>Rhabditida</taxon>
        <taxon>Spirurina</taxon>
        <taxon>Ascaridomorpha</taxon>
        <taxon>Ascaridoidea</taxon>
        <taxon>Ascarididae</taxon>
        <taxon>Ascaris</taxon>
    </lineage>
</organism>
<protein>
    <submittedName>
        <fullName evidence="2">VWFA domain-containing protein</fullName>
    </submittedName>
</protein>
<evidence type="ECO:0000313" key="2">
    <source>
        <dbReference type="WBParaSite" id="ALUE_0002248301-mRNA-1"/>
    </source>
</evidence>
<dbReference type="Proteomes" id="UP000036681">
    <property type="component" value="Unplaced"/>
</dbReference>
<accession>A0A0M3IUQ5</accession>
<keyword evidence="1" id="KW-1185">Reference proteome</keyword>
<dbReference type="AlphaFoldDB" id="A0A0M3IUQ5"/>
<evidence type="ECO:0000313" key="1">
    <source>
        <dbReference type="Proteomes" id="UP000036681"/>
    </source>
</evidence>
<name>A0A0M3IUQ5_ASCLU</name>
<sequence>LIGVIIGDRCGRRAKSIKSVKRSCRGDRRISFRIAITISTNAEFDQCGKELDNNISISDRSLIIISSAYGS</sequence>
<dbReference type="WBParaSite" id="ALUE_0002248301-mRNA-1">
    <property type="protein sequence ID" value="ALUE_0002248301-mRNA-1"/>
    <property type="gene ID" value="ALUE_0002248301"/>
</dbReference>